<comment type="pathway">
    <text evidence="1 12">One-carbon metabolism; tetrahydrofolate interconversion.</text>
</comment>
<evidence type="ECO:0000256" key="2">
    <source>
        <dbReference type="ARBA" id="ARBA00011738"/>
    </source>
</evidence>
<dbReference type="SUPFAM" id="SSF53223">
    <property type="entry name" value="Aminoacid dehydrogenase-like, N-terminal domain"/>
    <property type="match status" value="1"/>
</dbReference>
<evidence type="ECO:0000256" key="8">
    <source>
        <dbReference type="ARBA" id="ARBA00023002"/>
    </source>
</evidence>
<name>A0A4S3B253_9ENTE</name>
<evidence type="ECO:0000313" key="16">
    <source>
        <dbReference type="Proteomes" id="UP000310506"/>
    </source>
</evidence>
<dbReference type="GO" id="GO:0004477">
    <property type="term" value="F:methenyltetrahydrofolate cyclohydrolase activity"/>
    <property type="evidence" value="ECO:0007669"/>
    <property type="project" value="UniProtKB-UniRule"/>
</dbReference>
<dbReference type="InterPro" id="IPR020867">
    <property type="entry name" value="THF_DH/CycHdrlase_CS"/>
</dbReference>
<keyword evidence="9 12" id="KW-0368">Histidine biosynthesis</keyword>
<dbReference type="Pfam" id="PF00763">
    <property type="entry name" value="THF_DHG_CYH"/>
    <property type="match status" value="1"/>
</dbReference>
<dbReference type="AlphaFoldDB" id="A0A4S3B253"/>
<dbReference type="InterPro" id="IPR036291">
    <property type="entry name" value="NAD(P)-bd_dom_sf"/>
</dbReference>
<dbReference type="GO" id="GO:0009086">
    <property type="term" value="P:methionine biosynthetic process"/>
    <property type="evidence" value="ECO:0007669"/>
    <property type="project" value="UniProtKB-KW"/>
</dbReference>
<evidence type="ECO:0000259" key="13">
    <source>
        <dbReference type="Pfam" id="PF00763"/>
    </source>
</evidence>
<dbReference type="PROSITE" id="PS00767">
    <property type="entry name" value="THF_DHG_CYH_2"/>
    <property type="match status" value="1"/>
</dbReference>
<gene>
    <name evidence="12 15" type="primary">folD</name>
    <name evidence="15" type="ORF">ESZ54_07805</name>
</gene>
<evidence type="ECO:0000256" key="9">
    <source>
        <dbReference type="ARBA" id="ARBA00023102"/>
    </source>
</evidence>
<dbReference type="NCBIfam" id="NF010783">
    <property type="entry name" value="PRK14186.1"/>
    <property type="match status" value="1"/>
</dbReference>
<dbReference type="Gene3D" id="3.40.50.10860">
    <property type="entry name" value="Leucine Dehydrogenase, chain A, domain 1"/>
    <property type="match status" value="1"/>
</dbReference>
<dbReference type="GO" id="GO:0035999">
    <property type="term" value="P:tetrahydrofolate interconversion"/>
    <property type="evidence" value="ECO:0007669"/>
    <property type="project" value="UniProtKB-UniRule"/>
</dbReference>
<evidence type="ECO:0000256" key="1">
    <source>
        <dbReference type="ARBA" id="ARBA00004777"/>
    </source>
</evidence>
<evidence type="ECO:0000256" key="12">
    <source>
        <dbReference type="HAMAP-Rule" id="MF_01576"/>
    </source>
</evidence>
<comment type="function">
    <text evidence="12">Catalyzes the oxidation of 5,10-methylenetetrahydrofolate to 5,10-methenyltetrahydrofolate and then the hydrolysis of 5,10-methenyltetrahydrofolate to 10-formyltetrahydrofolate.</text>
</comment>
<reference evidence="15 16" key="1">
    <citation type="submission" date="2019-01" db="EMBL/GenBank/DDBJ databases">
        <title>Vagococcus silagei sp. nov. isolated from brewer's grain.</title>
        <authorList>
            <person name="Guu J.-R."/>
        </authorList>
    </citation>
    <scope>NUCLEOTIDE SEQUENCE [LARGE SCALE GENOMIC DNA]</scope>
    <source>
        <strain evidence="15 16">2B-2</strain>
    </source>
</reference>
<keyword evidence="7 12" id="KW-0521">NADP</keyword>
<dbReference type="Proteomes" id="UP000310506">
    <property type="component" value="Unassembled WGS sequence"/>
</dbReference>
<comment type="subunit">
    <text evidence="2 12">Homodimer.</text>
</comment>
<dbReference type="PANTHER" id="PTHR48099">
    <property type="entry name" value="C-1-TETRAHYDROFOLATE SYNTHASE, CYTOPLASMIC-RELATED"/>
    <property type="match status" value="1"/>
</dbReference>
<evidence type="ECO:0000256" key="4">
    <source>
        <dbReference type="ARBA" id="ARBA00022605"/>
    </source>
</evidence>
<evidence type="ECO:0000256" key="5">
    <source>
        <dbReference type="ARBA" id="ARBA00022755"/>
    </source>
</evidence>
<organism evidence="15 16">
    <name type="scientific">Vagococcus silagei</name>
    <dbReference type="NCBI Taxonomy" id="2508885"/>
    <lineage>
        <taxon>Bacteria</taxon>
        <taxon>Bacillati</taxon>
        <taxon>Bacillota</taxon>
        <taxon>Bacilli</taxon>
        <taxon>Lactobacillales</taxon>
        <taxon>Enterococcaceae</taxon>
        <taxon>Vagococcus</taxon>
    </lineage>
</organism>
<keyword evidence="5 12" id="KW-0658">Purine biosynthesis</keyword>
<evidence type="ECO:0000256" key="3">
    <source>
        <dbReference type="ARBA" id="ARBA00022563"/>
    </source>
</evidence>
<evidence type="ECO:0000256" key="6">
    <source>
        <dbReference type="ARBA" id="ARBA00022801"/>
    </source>
</evidence>
<sequence length="283" mass="31306">MTIVLDGKKIAEEIQRELHEEMKDWKKCGKRLPKLAVIIVGDHTASQVYVNNKENAAKYIGFHSIVKEFPKDITEEKLLCEIDKLNQDSTVDGILVQLPLPLHMDEERVLVSIGPEKDVDGFHPLNMGHLLVGHPEKLPCTPYGIMTLLDRYQIDLEGKHAVIVGRSNIVGKPMSQLLLHQNATVTVTHSKTKNLKEITQQADILIVAIGQCEMITADFVKDGAVVVDVGMNRNSEGKLVGDVAYDDVFPKASFITPVPGGVGPMTITMLMEQTINNARIGDR</sequence>
<keyword evidence="4 12" id="KW-0028">Amino-acid biosynthesis</keyword>
<dbReference type="GO" id="GO:0000105">
    <property type="term" value="P:L-histidine biosynthetic process"/>
    <property type="evidence" value="ECO:0007669"/>
    <property type="project" value="UniProtKB-KW"/>
</dbReference>
<dbReference type="PROSITE" id="PS00766">
    <property type="entry name" value="THF_DHG_CYH_1"/>
    <property type="match status" value="1"/>
</dbReference>
<keyword evidence="16" id="KW-1185">Reference proteome</keyword>
<dbReference type="RefSeq" id="WP_136137109.1">
    <property type="nucleotide sequence ID" value="NZ_SDGV01000017.1"/>
</dbReference>
<evidence type="ECO:0000256" key="7">
    <source>
        <dbReference type="ARBA" id="ARBA00022857"/>
    </source>
</evidence>
<protein>
    <recommendedName>
        <fullName evidence="12">Bifunctional protein FolD</fullName>
    </recommendedName>
    <domain>
        <recommendedName>
            <fullName evidence="12">Methylenetetrahydrofolate dehydrogenase</fullName>
            <ecNumber evidence="12">1.5.1.5</ecNumber>
        </recommendedName>
    </domain>
    <domain>
        <recommendedName>
            <fullName evidence="12">Methenyltetrahydrofolate cyclohydrolase</fullName>
            <ecNumber evidence="12">3.5.4.9</ecNumber>
        </recommendedName>
    </domain>
</protein>
<dbReference type="FunFam" id="3.40.50.720:FF:000094">
    <property type="entry name" value="Bifunctional protein FolD"/>
    <property type="match status" value="1"/>
</dbReference>
<evidence type="ECO:0000256" key="10">
    <source>
        <dbReference type="ARBA" id="ARBA00023167"/>
    </source>
</evidence>
<dbReference type="SUPFAM" id="SSF51735">
    <property type="entry name" value="NAD(P)-binding Rossmann-fold domains"/>
    <property type="match status" value="1"/>
</dbReference>
<dbReference type="PANTHER" id="PTHR48099:SF5">
    <property type="entry name" value="C-1-TETRAHYDROFOLATE SYNTHASE, CYTOPLASMIC"/>
    <property type="match status" value="1"/>
</dbReference>
<dbReference type="GO" id="GO:0006164">
    <property type="term" value="P:purine nucleotide biosynthetic process"/>
    <property type="evidence" value="ECO:0007669"/>
    <property type="project" value="UniProtKB-KW"/>
</dbReference>
<dbReference type="OrthoDB" id="9803580at2"/>
<dbReference type="GO" id="GO:0005829">
    <property type="term" value="C:cytosol"/>
    <property type="evidence" value="ECO:0007669"/>
    <property type="project" value="TreeGrafter"/>
</dbReference>
<dbReference type="UniPathway" id="UPA00193"/>
<dbReference type="InterPro" id="IPR046346">
    <property type="entry name" value="Aminoacid_DH-like_N_sf"/>
</dbReference>
<feature type="domain" description="Tetrahydrofolate dehydrogenase/cyclohydrolase NAD(P)-binding" evidence="14">
    <location>
        <begin position="139"/>
        <end position="278"/>
    </location>
</feature>
<keyword evidence="8 12" id="KW-0560">Oxidoreductase</keyword>
<dbReference type="PRINTS" id="PR00085">
    <property type="entry name" value="THFDHDRGNASE"/>
</dbReference>
<keyword evidence="11 12" id="KW-0511">Multifunctional enzyme</keyword>
<dbReference type="EC" id="1.5.1.5" evidence="12"/>
<dbReference type="Gene3D" id="3.40.50.720">
    <property type="entry name" value="NAD(P)-binding Rossmann-like Domain"/>
    <property type="match status" value="1"/>
</dbReference>
<dbReference type="EMBL" id="SDGV01000017">
    <property type="protein sequence ID" value="THB60862.1"/>
    <property type="molecule type" value="Genomic_DNA"/>
</dbReference>
<evidence type="ECO:0000256" key="11">
    <source>
        <dbReference type="ARBA" id="ARBA00023268"/>
    </source>
</evidence>
<dbReference type="FunFam" id="3.40.50.10860:FF:000005">
    <property type="entry name" value="C-1-tetrahydrofolate synthase, cytoplasmic, putative"/>
    <property type="match status" value="1"/>
</dbReference>
<dbReference type="GO" id="GO:0004488">
    <property type="term" value="F:methylenetetrahydrofolate dehydrogenase (NADP+) activity"/>
    <property type="evidence" value="ECO:0007669"/>
    <property type="project" value="UniProtKB-UniRule"/>
</dbReference>
<dbReference type="InterPro" id="IPR000672">
    <property type="entry name" value="THF_DH/CycHdrlase"/>
</dbReference>
<comment type="catalytic activity">
    <reaction evidence="12">
        <text>(6R)-5,10-methenyltetrahydrofolate + H2O = (6R)-10-formyltetrahydrofolate + H(+)</text>
        <dbReference type="Rhea" id="RHEA:23700"/>
        <dbReference type="ChEBI" id="CHEBI:15377"/>
        <dbReference type="ChEBI" id="CHEBI:15378"/>
        <dbReference type="ChEBI" id="CHEBI:57455"/>
        <dbReference type="ChEBI" id="CHEBI:195366"/>
        <dbReference type="EC" id="3.5.4.9"/>
    </reaction>
</comment>
<accession>A0A4S3B253</accession>
<keyword evidence="10 12" id="KW-0486">Methionine biosynthesis</keyword>
<dbReference type="HAMAP" id="MF_01576">
    <property type="entry name" value="THF_DHG_CYH"/>
    <property type="match status" value="1"/>
</dbReference>
<evidence type="ECO:0000313" key="15">
    <source>
        <dbReference type="EMBL" id="THB60862.1"/>
    </source>
</evidence>
<keyword evidence="6 12" id="KW-0378">Hydrolase</keyword>
<comment type="caution">
    <text evidence="12">Lacks conserved residue(s) required for the propagation of feature annotation.</text>
</comment>
<dbReference type="CDD" id="cd01080">
    <property type="entry name" value="NAD_bind_m-THF_DH_Cyclohyd"/>
    <property type="match status" value="1"/>
</dbReference>
<feature type="binding site" evidence="12">
    <location>
        <begin position="165"/>
        <end position="167"/>
    </location>
    <ligand>
        <name>NADP(+)</name>
        <dbReference type="ChEBI" id="CHEBI:58349"/>
    </ligand>
</feature>
<comment type="catalytic activity">
    <reaction evidence="12">
        <text>(6R)-5,10-methylene-5,6,7,8-tetrahydrofolate + NADP(+) = (6R)-5,10-methenyltetrahydrofolate + NADPH</text>
        <dbReference type="Rhea" id="RHEA:22812"/>
        <dbReference type="ChEBI" id="CHEBI:15636"/>
        <dbReference type="ChEBI" id="CHEBI:57455"/>
        <dbReference type="ChEBI" id="CHEBI:57783"/>
        <dbReference type="ChEBI" id="CHEBI:58349"/>
        <dbReference type="EC" id="1.5.1.5"/>
    </reaction>
</comment>
<comment type="similarity">
    <text evidence="12">Belongs to the tetrahydrofolate dehydrogenase/cyclohydrolase family.</text>
</comment>
<keyword evidence="3 12" id="KW-0554">One-carbon metabolism</keyword>
<comment type="caution">
    <text evidence="15">The sequence shown here is derived from an EMBL/GenBank/DDBJ whole genome shotgun (WGS) entry which is preliminary data.</text>
</comment>
<dbReference type="NCBIfam" id="NF008058">
    <property type="entry name" value="PRK10792.1"/>
    <property type="match status" value="1"/>
</dbReference>
<dbReference type="InterPro" id="IPR020630">
    <property type="entry name" value="THF_DH/CycHdrlase_cat_dom"/>
</dbReference>
<evidence type="ECO:0000259" key="14">
    <source>
        <dbReference type="Pfam" id="PF02882"/>
    </source>
</evidence>
<proteinExistence type="inferred from homology"/>
<dbReference type="InterPro" id="IPR020631">
    <property type="entry name" value="THF_DH/CycHdrlase_NAD-bd_dom"/>
</dbReference>
<dbReference type="EC" id="3.5.4.9" evidence="12"/>
<dbReference type="Pfam" id="PF02882">
    <property type="entry name" value="THF_DHG_CYH_C"/>
    <property type="match status" value="1"/>
</dbReference>
<feature type="domain" description="Tetrahydrofolate dehydrogenase/cyclohydrolase catalytic" evidence="13">
    <location>
        <begin position="5"/>
        <end position="120"/>
    </location>
</feature>